<dbReference type="SMART" id="SM00301">
    <property type="entry name" value="DM"/>
    <property type="match status" value="1"/>
</dbReference>
<dbReference type="PROSITE" id="PS50809">
    <property type="entry name" value="DM_2"/>
    <property type="match status" value="1"/>
</dbReference>
<organism evidence="9 10">
    <name type="scientific">Dreissena polymorpha</name>
    <name type="common">Zebra mussel</name>
    <name type="synonym">Mytilus polymorpha</name>
    <dbReference type="NCBI Taxonomy" id="45954"/>
    <lineage>
        <taxon>Eukaryota</taxon>
        <taxon>Metazoa</taxon>
        <taxon>Spiralia</taxon>
        <taxon>Lophotrochozoa</taxon>
        <taxon>Mollusca</taxon>
        <taxon>Bivalvia</taxon>
        <taxon>Autobranchia</taxon>
        <taxon>Heteroconchia</taxon>
        <taxon>Euheterodonta</taxon>
        <taxon>Imparidentia</taxon>
        <taxon>Neoheterodontei</taxon>
        <taxon>Myida</taxon>
        <taxon>Dreissenoidea</taxon>
        <taxon>Dreissenidae</taxon>
        <taxon>Dreissena</taxon>
    </lineage>
</organism>
<keyword evidence="5 6" id="KW-0539">Nucleus</keyword>
<accession>A0A9D4EQS6</accession>
<dbReference type="PROSITE" id="PS40000">
    <property type="entry name" value="DM_1"/>
    <property type="match status" value="1"/>
</dbReference>
<dbReference type="PANTHER" id="PTHR12322">
    <property type="entry name" value="DOUBLESEX AND MAB-3 RELATED TRANSCRIPTION FACTOR DMRT"/>
    <property type="match status" value="1"/>
</dbReference>
<comment type="caution">
    <text evidence="9">The sequence shown here is derived from an EMBL/GenBank/DDBJ whole genome shotgun (WGS) entry which is preliminary data.</text>
</comment>
<dbReference type="EMBL" id="JAIWYP010000008">
    <property type="protein sequence ID" value="KAH3782801.1"/>
    <property type="molecule type" value="Genomic_DNA"/>
</dbReference>
<dbReference type="GO" id="GO:0005634">
    <property type="term" value="C:nucleus"/>
    <property type="evidence" value="ECO:0007669"/>
    <property type="project" value="UniProtKB-SubCell"/>
</dbReference>
<dbReference type="InterPro" id="IPR009060">
    <property type="entry name" value="UBA-like_sf"/>
</dbReference>
<feature type="DNA-binding region" description="DM" evidence="6">
    <location>
        <begin position="40"/>
        <end position="87"/>
    </location>
</feature>
<evidence type="ECO:0000256" key="3">
    <source>
        <dbReference type="ARBA" id="ARBA00022833"/>
    </source>
</evidence>
<gene>
    <name evidence="9" type="ORF">DPMN_160721</name>
</gene>
<keyword evidence="3 6" id="KW-0862">Zinc</keyword>
<evidence type="ECO:0000313" key="10">
    <source>
        <dbReference type="Proteomes" id="UP000828390"/>
    </source>
</evidence>
<dbReference type="Gene3D" id="1.10.8.10">
    <property type="entry name" value="DNA helicase RuvA subunit, C-terminal domain"/>
    <property type="match status" value="1"/>
</dbReference>
<reference evidence="9" key="1">
    <citation type="journal article" date="2019" name="bioRxiv">
        <title>The Genome of the Zebra Mussel, Dreissena polymorpha: A Resource for Invasive Species Research.</title>
        <authorList>
            <person name="McCartney M.A."/>
            <person name="Auch B."/>
            <person name="Kono T."/>
            <person name="Mallez S."/>
            <person name="Zhang Y."/>
            <person name="Obille A."/>
            <person name="Becker A."/>
            <person name="Abrahante J.E."/>
            <person name="Garbe J."/>
            <person name="Badalamenti J.P."/>
            <person name="Herman A."/>
            <person name="Mangelson H."/>
            <person name="Liachko I."/>
            <person name="Sullivan S."/>
            <person name="Sone E.D."/>
            <person name="Koren S."/>
            <person name="Silverstein K.A.T."/>
            <person name="Beckman K.B."/>
            <person name="Gohl D.M."/>
        </authorList>
    </citation>
    <scope>NUCLEOTIDE SEQUENCE</scope>
    <source>
        <strain evidence="9">Duluth1</strain>
        <tissue evidence="9">Whole animal</tissue>
    </source>
</reference>
<evidence type="ECO:0000256" key="6">
    <source>
        <dbReference type="PROSITE-ProRule" id="PRU00070"/>
    </source>
</evidence>
<feature type="region of interest" description="Disordered" evidence="7">
    <location>
        <begin position="156"/>
        <end position="192"/>
    </location>
</feature>
<dbReference type="InterPro" id="IPR036407">
    <property type="entry name" value="DM_DNA-bd_sf"/>
</dbReference>
<dbReference type="InterPro" id="IPR001275">
    <property type="entry name" value="DM_DNA-bd"/>
</dbReference>
<sequence length="370" mass="40724">MTNGTDDDISVVDAKSTGAVMIPGPMFLRTIDRFPRTPKCARCRNHGVVSALKGHKRYCRWRDCTCAKCTLISERQRVMAAQVALRRQQAQEETEARENVMYASQTSGLTAGREMTPAFHEGIRSRGYACSTSSYDGSDNDEPPAKRLRVSDIYTSGLREAPRSPADSRGTSSPHSTASSGSPIPEHFNHSADDDIVRFDDETGNRKSVDMLCRIFPTHKRHVLQMILHGCHGDVVQAIDQLFKTNNDERIPDSTMLHYATMPISGYTPRIPNIETSFKSAFTPRSISGAGFAVAPTLNPFSPYTWHSGSLPPRGLLSYPYDGALLAGLHSNLGAYASLGSTSAPNKPVMYSSYPFSHFTQDRPAELDSR</sequence>
<dbReference type="Proteomes" id="UP000828390">
    <property type="component" value="Unassembled WGS sequence"/>
</dbReference>
<name>A0A9D4EQS6_DREPO</name>
<keyword evidence="10" id="KW-1185">Reference proteome</keyword>
<dbReference type="SUPFAM" id="SSF46934">
    <property type="entry name" value="UBA-like"/>
    <property type="match status" value="1"/>
</dbReference>
<dbReference type="CDD" id="cd14370">
    <property type="entry name" value="CUE_DMA"/>
    <property type="match status" value="1"/>
</dbReference>
<evidence type="ECO:0000313" key="9">
    <source>
        <dbReference type="EMBL" id="KAH3782801.1"/>
    </source>
</evidence>
<dbReference type="GO" id="GO:0000981">
    <property type="term" value="F:DNA-binding transcription factor activity, RNA polymerase II-specific"/>
    <property type="evidence" value="ECO:0007669"/>
    <property type="project" value="TreeGrafter"/>
</dbReference>
<proteinExistence type="inferred from homology"/>
<evidence type="ECO:0000256" key="2">
    <source>
        <dbReference type="ARBA" id="ARBA00022723"/>
    </source>
</evidence>
<comment type="subcellular location">
    <subcellularLocation>
        <location evidence="6">Nucleus</location>
    </subcellularLocation>
</comment>
<evidence type="ECO:0000256" key="1">
    <source>
        <dbReference type="ARBA" id="ARBA00006834"/>
    </source>
</evidence>
<dbReference type="GO" id="GO:0007548">
    <property type="term" value="P:sex differentiation"/>
    <property type="evidence" value="ECO:0007669"/>
    <property type="project" value="TreeGrafter"/>
</dbReference>
<comment type="similarity">
    <text evidence="1">Belongs to the DMRT family.</text>
</comment>
<reference evidence="9" key="2">
    <citation type="submission" date="2020-11" db="EMBL/GenBank/DDBJ databases">
        <authorList>
            <person name="McCartney M.A."/>
            <person name="Auch B."/>
            <person name="Kono T."/>
            <person name="Mallez S."/>
            <person name="Becker A."/>
            <person name="Gohl D.M."/>
            <person name="Silverstein K.A.T."/>
            <person name="Koren S."/>
            <person name="Bechman K.B."/>
            <person name="Herman A."/>
            <person name="Abrahante J.E."/>
            <person name="Garbe J."/>
        </authorList>
    </citation>
    <scope>NUCLEOTIDE SEQUENCE</scope>
    <source>
        <strain evidence="9">Duluth1</strain>
        <tissue evidence="9">Whole animal</tissue>
    </source>
</reference>
<dbReference type="Pfam" id="PF00751">
    <property type="entry name" value="DM"/>
    <property type="match status" value="1"/>
</dbReference>
<dbReference type="InterPro" id="IPR005173">
    <property type="entry name" value="DMA"/>
</dbReference>
<dbReference type="FunFam" id="4.10.1040.10:FF:000001">
    <property type="entry name" value="doublesex- and mab-3-related transcription factor 1"/>
    <property type="match status" value="1"/>
</dbReference>
<dbReference type="GO" id="GO:0046872">
    <property type="term" value="F:metal ion binding"/>
    <property type="evidence" value="ECO:0007669"/>
    <property type="project" value="UniProtKB-KW"/>
</dbReference>
<dbReference type="Gene3D" id="4.10.1040.10">
    <property type="entry name" value="DM DNA-binding domain"/>
    <property type="match status" value="1"/>
</dbReference>
<dbReference type="Pfam" id="PF03474">
    <property type="entry name" value="DMA"/>
    <property type="match status" value="1"/>
</dbReference>
<dbReference type="PANTHER" id="PTHR12322:SF116">
    <property type="entry name" value="DOUBLESEX-MAB RELATED 99B"/>
    <property type="match status" value="1"/>
</dbReference>
<feature type="compositionally biased region" description="Low complexity" evidence="7">
    <location>
        <begin position="168"/>
        <end position="183"/>
    </location>
</feature>
<evidence type="ECO:0000256" key="5">
    <source>
        <dbReference type="ARBA" id="ARBA00023242"/>
    </source>
</evidence>
<keyword evidence="2 6" id="KW-0479">Metal-binding</keyword>
<evidence type="ECO:0000256" key="7">
    <source>
        <dbReference type="SAM" id="MobiDB-lite"/>
    </source>
</evidence>
<evidence type="ECO:0000256" key="4">
    <source>
        <dbReference type="ARBA" id="ARBA00023125"/>
    </source>
</evidence>
<protein>
    <recommendedName>
        <fullName evidence="8">DM domain-containing protein</fullName>
    </recommendedName>
</protein>
<evidence type="ECO:0000259" key="8">
    <source>
        <dbReference type="PROSITE" id="PS50809"/>
    </source>
</evidence>
<dbReference type="SUPFAM" id="SSF82927">
    <property type="entry name" value="Cysteine-rich DNA binding domain, (DM domain)"/>
    <property type="match status" value="1"/>
</dbReference>
<dbReference type="InterPro" id="IPR026607">
    <property type="entry name" value="DMRT"/>
</dbReference>
<keyword evidence="4 6" id="KW-0238">DNA-binding</keyword>
<dbReference type="GO" id="GO:0000978">
    <property type="term" value="F:RNA polymerase II cis-regulatory region sequence-specific DNA binding"/>
    <property type="evidence" value="ECO:0007669"/>
    <property type="project" value="TreeGrafter"/>
</dbReference>
<dbReference type="AlphaFoldDB" id="A0A9D4EQS6"/>
<feature type="domain" description="DM" evidence="8">
    <location>
        <begin position="40"/>
        <end position="87"/>
    </location>
</feature>